<dbReference type="EMBL" id="CP001562">
    <property type="protein sequence ID" value="ACS51763.1"/>
    <property type="molecule type" value="Genomic_DNA"/>
</dbReference>
<dbReference type="InterPro" id="IPR036709">
    <property type="entry name" value="Autotransporte_beta_dom_sf"/>
</dbReference>
<feature type="compositionally biased region" description="Polar residues" evidence="1">
    <location>
        <begin position="613"/>
        <end position="630"/>
    </location>
</feature>
<feature type="region of interest" description="Disordered" evidence="1">
    <location>
        <begin position="670"/>
        <end position="690"/>
    </location>
</feature>
<dbReference type="InterPro" id="IPR043990">
    <property type="entry name" value="AC_1"/>
</dbReference>
<dbReference type="PROSITE" id="PS51208">
    <property type="entry name" value="AUTOTRANSPORTER"/>
    <property type="match status" value="1"/>
</dbReference>
<dbReference type="STRING" id="634504.Bgr_16060"/>
<gene>
    <name evidence="3" type="ordered locus">Bgr_16060</name>
</gene>
<dbReference type="KEGG" id="bgr:Bgr_16060"/>
<dbReference type="InterPro" id="IPR012332">
    <property type="entry name" value="Autotransporter_pectin_lyase_C"/>
</dbReference>
<accession>C6AA21</accession>
<dbReference type="RefSeq" id="WP_015856789.1">
    <property type="nucleotide sequence ID" value="NC_012846.1"/>
</dbReference>
<dbReference type="GO" id="GO:0019867">
    <property type="term" value="C:outer membrane"/>
    <property type="evidence" value="ECO:0007669"/>
    <property type="project" value="InterPro"/>
</dbReference>
<dbReference type="InterPro" id="IPR011050">
    <property type="entry name" value="Pectin_lyase_fold/virulence"/>
</dbReference>
<keyword evidence="4" id="KW-1185">Reference proteome</keyword>
<dbReference type="Pfam" id="PF03797">
    <property type="entry name" value="Autotransporter"/>
    <property type="match status" value="1"/>
</dbReference>
<name>C6AA21_BARGA</name>
<dbReference type="InterPro" id="IPR005546">
    <property type="entry name" value="Autotransporte_beta"/>
</dbReference>
<reference evidence="3 4" key="1">
    <citation type="journal article" date="2009" name="PLoS Genet.">
        <title>Run-off replication of host-adaptability genes is associated with gene transfer agents in the genome of mouse-infecting Bartonella grahamii.</title>
        <authorList>
            <person name="Berglund E.C."/>
            <person name="Frank A.C."/>
            <person name="Calteau A."/>
            <person name="Vinnere Pettersson O."/>
            <person name="Granberg F."/>
            <person name="Eriksson A.-S."/>
            <person name="Naeslund K."/>
            <person name="Holmberg M."/>
            <person name="Lindroos H."/>
            <person name="Andersson S.G."/>
        </authorList>
    </citation>
    <scope>NUCLEOTIDE SEQUENCE [LARGE SCALE GENOMIC DNA]</scope>
    <source>
        <strain evidence="4">as4aup</strain>
    </source>
</reference>
<evidence type="ECO:0000259" key="2">
    <source>
        <dbReference type="PROSITE" id="PS51208"/>
    </source>
</evidence>
<protein>
    <submittedName>
        <fullName evidence="3">Autotransporter</fullName>
    </submittedName>
</protein>
<evidence type="ECO:0000256" key="1">
    <source>
        <dbReference type="SAM" id="MobiDB-lite"/>
    </source>
</evidence>
<dbReference type="SUPFAM" id="SSF51126">
    <property type="entry name" value="Pectin lyase-like"/>
    <property type="match status" value="1"/>
</dbReference>
<sequence>MLKNHLSLCHFTTVIFFIVYNADAGEIPAEKKPYSCNESASFYRCNDGQPHEISKKTYQLTGASSDAAIEASGEDTVIEGEAIIINGVSNANGHSGANAWTTAVKSSNGGGVALFYSMLNDVSIGADVNDEGAFEMQDGVIKATRMGISVAGKGSFVALTKTEIKTSSDAIGLLSYNGAKIYMKGGKINFADGIGVQTGGEGEINLDGVSITGRGKQGINTDNHREASAFSMLQGKGSLNFQKGNVDVNNAHGIVLQGNDNNDAHIKYSNIFVEGNAFNGMRFFWEAVLNDKKTIIPGKGSVHLTKTTVMAPESTAIYSRQFETSVKLSQHSKISGDSLLKAVEHSNVKIEADASTLVGVTHVDESSTAKIELKNGSKWILSRPKVDKLHNSDASGSKLGDYSFISSVNLTDSSLIFEELKSKTTDGYQTLLIGKGSGTVYRAQGDARLYLNAYLDKGGALQEQKTERLLINGDLEGKTTVHVYSVPGSSGALTGDGGNDQGISIIQVYGKAAEDSFQLNGGYVTLEASPYQYHLKSYGPSSALGAADSNQRVLKNTGTFWDFRLESQFVDSTSLDSTKVFPVLDLVVPPSSDDIPSFPKIHPNMTGGEDGSIASNSQQKPQEPSLSSPVDSPDRDFHLTTTPNVPDVVVLEIPNPPSSLAPVVPAIAESKPVSPVSSGPSVPPPVSRPTSVVVAPVASGSPVPPPVSRPTSVIAPVASGSPVPPPVSRPTSVVAPVASGSPVPPPVSRPTSVVAPVASGSPVPPPVSRPTSVVAPVASGSPVPSPVSRPTSVVVAPVASGSPVPPSVFEPSSHFEPNVRVIVPQVLTYILVPNTLFYAGLMDISNQNKQLQALRTVSGRLLKNDENSALFLRGYGGHHHYTSNLSALKYGDYGGELDYNALEASILLKKIESAYSTTSFGIMGNYGKLSLQPRKVKQSQESIFDKWTITAYGSMQHDTGLYVDGLFSYGLFNGNVLTLERGKTAALRGKPLSVSLTAGKTFMIGSRYFIFEPQVQFVYQNLQFHKTRDIDNFNIDMQSPDHWGMRIGGYLTKTLTFTKDAHVLSFYGKLHFIRSFDDKQFVYFKDAFQLGSFGSSLEAGFGVFSQLSPKIIFHSDLIYQHKFTNAGFSGTHFSGGLSYHF</sequence>
<dbReference type="Pfam" id="PF18883">
    <property type="entry name" value="AC_1"/>
    <property type="match status" value="1"/>
</dbReference>
<evidence type="ECO:0000313" key="4">
    <source>
        <dbReference type="Proteomes" id="UP000001489"/>
    </source>
</evidence>
<dbReference type="NCBIfam" id="TIGR01414">
    <property type="entry name" value="autotrans_barl"/>
    <property type="match status" value="1"/>
</dbReference>
<dbReference type="Proteomes" id="UP000001489">
    <property type="component" value="Chromosome"/>
</dbReference>
<dbReference type="AlphaFoldDB" id="C6AA21"/>
<dbReference type="HOGENOM" id="CLU_007596_2_0_5"/>
<proteinExistence type="predicted"/>
<dbReference type="SMART" id="SM00869">
    <property type="entry name" value="Autotransporter"/>
    <property type="match status" value="1"/>
</dbReference>
<feature type="domain" description="Autotransporter" evidence="2">
    <location>
        <begin position="863"/>
        <end position="1141"/>
    </location>
</feature>
<feature type="region of interest" description="Disordered" evidence="1">
    <location>
        <begin position="594"/>
        <end position="643"/>
    </location>
</feature>
<evidence type="ECO:0000313" key="3">
    <source>
        <dbReference type="EMBL" id="ACS51763.1"/>
    </source>
</evidence>
<dbReference type="OrthoDB" id="7922675at2"/>
<dbReference type="SUPFAM" id="SSF103515">
    <property type="entry name" value="Autotransporter"/>
    <property type="match status" value="1"/>
</dbReference>
<organism evidence="3 4">
    <name type="scientific">Bartonella grahamii (strain as4aup)</name>
    <dbReference type="NCBI Taxonomy" id="634504"/>
    <lineage>
        <taxon>Bacteria</taxon>
        <taxon>Pseudomonadati</taxon>
        <taxon>Pseudomonadota</taxon>
        <taxon>Alphaproteobacteria</taxon>
        <taxon>Hyphomicrobiales</taxon>
        <taxon>Bartonellaceae</taxon>
        <taxon>Bartonella</taxon>
    </lineage>
</organism>
<dbReference type="eggNOG" id="COG3468">
    <property type="taxonomic scope" value="Bacteria"/>
</dbReference>
<dbReference type="Gene3D" id="2.160.20.20">
    <property type="match status" value="1"/>
</dbReference>
<dbReference type="InterPro" id="IPR006315">
    <property type="entry name" value="OM_autotransptr_brl_dom"/>
</dbReference>
<dbReference type="Gene3D" id="2.40.128.130">
    <property type="entry name" value="Autotransporter beta-domain"/>
    <property type="match status" value="1"/>
</dbReference>